<keyword evidence="2" id="KW-0238">DNA-binding</keyword>
<dbReference type="SUPFAM" id="SSF46955">
    <property type="entry name" value="Putative DNA-binding domain"/>
    <property type="match status" value="1"/>
</dbReference>
<gene>
    <name evidence="5" type="primary">hmrR</name>
    <name evidence="5" type="ORF">NCTC10717_00139</name>
</gene>
<dbReference type="PROSITE" id="PS50937">
    <property type="entry name" value="HTH_MERR_2"/>
    <property type="match status" value="1"/>
</dbReference>
<name>A0A380MKI5_9GAMM</name>
<evidence type="ECO:0000313" key="6">
    <source>
        <dbReference type="Proteomes" id="UP000254575"/>
    </source>
</evidence>
<keyword evidence="6" id="KW-1185">Reference proteome</keyword>
<dbReference type="PROSITE" id="PS00552">
    <property type="entry name" value="HTH_MERR_1"/>
    <property type="match status" value="1"/>
</dbReference>
<dbReference type="Pfam" id="PF00376">
    <property type="entry name" value="MerR"/>
    <property type="match status" value="1"/>
</dbReference>
<dbReference type="InterPro" id="IPR047057">
    <property type="entry name" value="MerR_fam"/>
</dbReference>
<organism evidence="5 6">
    <name type="scientific">Suttonella indologenes</name>
    <dbReference type="NCBI Taxonomy" id="13276"/>
    <lineage>
        <taxon>Bacteria</taxon>
        <taxon>Pseudomonadati</taxon>
        <taxon>Pseudomonadota</taxon>
        <taxon>Gammaproteobacteria</taxon>
        <taxon>Cardiobacteriales</taxon>
        <taxon>Cardiobacteriaceae</taxon>
        <taxon>Suttonella</taxon>
    </lineage>
</organism>
<dbReference type="InterPro" id="IPR009061">
    <property type="entry name" value="DNA-bd_dom_put_sf"/>
</dbReference>
<dbReference type="EMBL" id="UHIA01000003">
    <property type="protein sequence ID" value="SUO91395.1"/>
    <property type="molecule type" value="Genomic_DNA"/>
</dbReference>
<feature type="domain" description="HTH merR-type" evidence="4">
    <location>
        <begin position="1"/>
        <end position="68"/>
    </location>
</feature>
<dbReference type="GO" id="GO:0003700">
    <property type="term" value="F:DNA-binding transcription factor activity"/>
    <property type="evidence" value="ECO:0007669"/>
    <property type="project" value="InterPro"/>
</dbReference>
<evidence type="ECO:0000256" key="1">
    <source>
        <dbReference type="ARBA" id="ARBA00023015"/>
    </source>
</evidence>
<dbReference type="PRINTS" id="PR00040">
    <property type="entry name" value="HTHMERR"/>
</dbReference>
<dbReference type="SMART" id="SM00422">
    <property type="entry name" value="HTH_MERR"/>
    <property type="match status" value="1"/>
</dbReference>
<accession>A0A380MKI5</accession>
<dbReference type="PANTHER" id="PTHR30204:SF94">
    <property type="entry name" value="HEAVY METAL-DEPENDENT TRANSCRIPTIONAL REGULATOR HI_0293-RELATED"/>
    <property type="match status" value="1"/>
</dbReference>
<dbReference type="GO" id="GO:0003677">
    <property type="term" value="F:DNA binding"/>
    <property type="evidence" value="ECO:0007669"/>
    <property type="project" value="UniProtKB-KW"/>
</dbReference>
<keyword evidence="1" id="KW-0805">Transcription regulation</keyword>
<evidence type="ECO:0000256" key="3">
    <source>
        <dbReference type="ARBA" id="ARBA00023163"/>
    </source>
</evidence>
<dbReference type="RefSeq" id="WP_172459349.1">
    <property type="nucleotide sequence ID" value="NZ_UHIA01000003.1"/>
</dbReference>
<dbReference type="InterPro" id="IPR000551">
    <property type="entry name" value="MerR-type_HTH_dom"/>
</dbReference>
<dbReference type="InterPro" id="IPR015358">
    <property type="entry name" value="Tscrpt_reg_MerR_DNA-bd"/>
</dbReference>
<protein>
    <submittedName>
        <fullName evidence="5">Copper export regulator</fullName>
    </submittedName>
</protein>
<dbReference type="Pfam" id="PF09278">
    <property type="entry name" value="MerR-DNA-bind"/>
    <property type="match status" value="1"/>
</dbReference>
<dbReference type="PANTHER" id="PTHR30204">
    <property type="entry name" value="REDOX-CYCLING DRUG-SENSING TRANSCRIPTIONAL ACTIVATOR SOXR"/>
    <property type="match status" value="1"/>
</dbReference>
<reference evidence="5 6" key="1">
    <citation type="submission" date="2018-06" db="EMBL/GenBank/DDBJ databases">
        <authorList>
            <consortium name="Pathogen Informatics"/>
            <person name="Doyle S."/>
        </authorList>
    </citation>
    <scope>NUCLEOTIDE SEQUENCE [LARGE SCALE GENOMIC DNA]</scope>
    <source>
        <strain evidence="5 6">NCTC10717</strain>
    </source>
</reference>
<sequence>MNISQAAAASGLSAKQIRDYEKYGLLHSSRNPSGYRQYSPADIKRLQFIRQARAVGFSLAQISRLLHLQENPHRHSSEVKSLTAAHIAEIKTQIADLQQMLALLQDWHDACQGNDCPDCAILKALERQWL</sequence>
<evidence type="ECO:0000256" key="2">
    <source>
        <dbReference type="ARBA" id="ARBA00023125"/>
    </source>
</evidence>
<keyword evidence="3" id="KW-0804">Transcription</keyword>
<evidence type="ECO:0000313" key="5">
    <source>
        <dbReference type="EMBL" id="SUO91395.1"/>
    </source>
</evidence>
<dbReference type="AlphaFoldDB" id="A0A380MKI5"/>
<dbReference type="Proteomes" id="UP000254575">
    <property type="component" value="Unassembled WGS sequence"/>
</dbReference>
<dbReference type="Gene3D" id="1.10.1660.10">
    <property type="match status" value="1"/>
</dbReference>
<proteinExistence type="predicted"/>
<evidence type="ECO:0000259" key="4">
    <source>
        <dbReference type="PROSITE" id="PS50937"/>
    </source>
</evidence>